<evidence type="ECO:0000259" key="6">
    <source>
        <dbReference type="Pfam" id="PF01266"/>
    </source>
</evidence>
<sequence length="385" mass="42795">MDDRARDMGQIAQSTYDILVIGGGINGAAIACRAADKGLKTVLLEKNDFASGTSSKSTKLMHGGLRYLETLEFGFVKEALKERFIQLKKYPQFVKPLPFIIPVYNSSPRPLWLVRLGVFLYDVLSGRNIIEKHRSLSVDEVCQLVPGIKSNGLRGGVMYYDAQMDDTALCLANISSAVQAGAYAVHHMEVQCFIKKDGKAVGVEAYDVLGKKNFNVYSKKIICAVGPWANVFLEKETGRKPAGIRMTKGVHLVCKGQVSREAILFQTKKDKRIFFVIPWKGNTLVGTTDTDFTGNPDDVCAQDEDIAYLLKEVNHFFSGSMFSKENILETFAGLRPLVFQKGCPSKVSRKHVIEDSDSGVIYVMGGKFTTYRKIAEDTLEFIRKN</sequence>
<dbReference type="PRINTS" id="PR01001">
    <property type="entry name" value="FADG3PDH"/>
</dbReference>
<evidence type="ECO:0000256" key="1">
    <source>
        <dbReference type="ARBA" id="ARBA00001974"/>
    </source>
</evidence>
<comment type="cofactor">
    <cofactor evidence="1">
        <name>FAD</name>
        <dbReference type="ChEBI" id="CHEBI:57692"/>
    </cofactor>
</comment>
<dbReference type="InterPro" id="IPR036188">
    <property type="entry name" value="FAD/NAD-bd_sf"/>
</dbReference>
<keyword evidence="4" id="KW-0274">FAD</keyword>
<dbReference type="InterPro" id="IPR000447">
    <property type="entry name" value="G3P_DH_FAD-dep"/>
</dbReference>
<evidence type="ECO:0000256" key="5">
    <source>
        <dbReference type="ARBA" id="ARBA00023002"/>
    </source>
</evidence>
<dbReference type="EC" id="1.1.5.3" evidence="7"/>
<dbReference type="SUPFAM" id="SSF51905">
    <property type="entry name" value="FAD/NAD(P)-binding domain"/>
    <property type="match status" value="1"/>
</dbReference>
<feature type="domain" description="FAD dependent oxidoreductase" evidence="6">
    <location>
        <begin position="17"/>
        <end position="365"/>
    </location>
</feature>
<keyword evidence="3" id="KW-0285">Flavoprotein</keyword>
<dbReference type="GO" id="GO:0046168">
    <property type="term" value="P:glycerol-3-phosphate catabolic process"/>
    <property type="evidence" value="ECO:0007669"/>
    <property type="project" value="TreeGrafter"/>
</dbReference>
<dbReference type="Pfam" id="PF01266">
    <property type="entry name" value="DAO"/>
    <property type="match status" value="1"/>
</dbReference>
<organism evidence="7">
    <name type="scientific">hydrothermal vent metagenome</name>
    <dbReference type="NCBI Taxonomy" id="652676"/>
    <lineage>
        <taxon>unclassified sequences</taxon>
        <taxon>metagenomes</taxon>
        <taxon>ecological metagenomes</taxon>
    </lineage>
</organism>
<evidence type="ECO:0000256" key="3">
    <source>
        <dbReference type="ARBA" id="ARBA00022630"/>
    </source>
</evidence>
<dbReference type="PROSITE" id="PS00978">
    <property type="entry name" value="FAD_G3PDH_2"/>
    <property type="match status" value="1"/>
</dbReference>
<protein>
    <submittedName>
        <fullName evidence="7">Glycerol-3-phosphate dehydrogenase</fullName>
        <ecNumber evidence="7">1.1.5.3</ecNumber>
    </submittedName>
</protein>
<dbReference type="AlphaFoldDB" id="A0A3B1DCW3"/>
<name>A0A3B1DCW3_9ZZZZ</name>
<dbReference type="InterPro" id="IPR006076">
    <property type="entry name" value="FAD-dep_OxRdtase"/>
</dbReference>
<evidence type="ECO:0000256" key="4">
    <source>
        <dbReference type="ARBA" id="ARBA00022827"/>
    </source>
</evidence>
<dbReference type="EMBL" id="UOGJ01000107">
    <property type="protein sequence ID" value="VAX36691.1"/>
    <property type="molecule type" value="Genomic_DNA"/>
</dbReference>
<keyword evidence="5 7" id="KW-0560">Oxidoreductase</keyword>
<reference evidence="7" key="1">
    <citation type="submission" date="2018-06" db="EMBL/GenBank/DDBJ databases">
        <authorList>
            <person name="Zhirakovskaya E."/>
        </authorList>
    </citation>
    <scope>NUCLEOTIDE SEQUENCE</scope>
</reference>
<dbReference type="PANTHER" id="PTHR11985:SF15">
    <property type="entry name" value="GLYCEROL-3-PHOSPHATE DEHYDROGENASE, MITOCHONDRIAL"/>
    <property type="match status" value="1"/>
</dbReference>
<accession>A0A3B1DCW3</accession>
<comment type="similarity">
    <text evidence="2">Belongs to the FAD-dependent glycerol-3-phosphate dehydrogenase family.</text>
</comment>
<evidence type="ECO:0000256" key="2">
    <source>
        <dbReference type="ARBA" id="ARBA00007330"/>
    </source>
</evidence>
<dbReference type="GO" id="GO:0004368">
    <property type="term" value="F:glycerol-3-phosphate dehydrogenase (quinone) activity"/>
    <property type="evidence" value="ECO:0007669"/>
    <property type="project" value="UniProtKB-EC"/>
</dbReference>
<dbReference type="PROSITE" id="PS51257">
    <property type="entry name" value="PROKAR_LIPOPROTEIN"/>
    <property type="match status" value="1"/>
</dbReference>
<gene>
    <name evidence="7" type="ORF">MNBD_UNCLBAC01-1243</name>
</gene>
<dbReference type="PANTHER" id="PTHR11985">
    <property type="entry name" value="GLYCEROL-3-PHOSPHATE DEHYDROGENASE"/>
    <property type="match status" value="1"/>
</dbReference>
<dbReference type="Gene3D" id="3.30.9.10">
    <property type="entry name" value="D-Amino Acid Oxidase, subunit A, domain 2"/>
    <property type="match status" value="1"/>
</dbReference>
<proteinExistence type="inferred from homology"/>
<evidence type="ECO:0000313" key="7">
    <source>
        <dbReference type="EMBL" id="VAX36691.1"/>
    </source>
</evidence>
<dbReference type="Gene3D" id="3.50.50.60">
    <property type="entry name" value="FAD/NAD(P)-binding domain"/>
    <property type="match status" value="1"/>
</dbReference>